<gene>
    <name evidence="2" type="ORF">YASMINEVIRUS_586</name>
</gene>
<evidence type="ECO:0000256" key="1">
    <source>
        <dbReference type="SAM" id="Phobius"/>
    </source>
</evidence>
<feature type="transmembrane region" description="Helical" evidence="1">
    <location>
        <begin position="192"/>
        <end position="208"/>
    </location>
</feature>
<keyword evidence="3" id="KW-1185">Reference proteome</keyword>
<proteinExistence type="predicted"/>
<evidence type="ECO:0000313" key="3">
    <source>
        <dbReference type="Proteomes" id="UP000594342"/>
    </source>
</evidence>
<reference evidence="2 3" key="1">
    <citation type="submission" date="2018-10" db="EMBL/GenBank/DDBJ databases">
        <authorList>
            <consortium name="IHU Genomes"/>
        </authorList>
    </citation>
    <scope>NUCLEOTIDE SEQUENCE [LARGE SCALE GENOMIC DNA]</scope>
    <source>
        <strain evidence="2 3">A1</strain>
    </source>
</reference>
<organism evidence="2 3">
    <name type="scientific">Yasminevirus sp. GU-2018</name>
    <dbReference type="NCBI Taxonomy" id="2420051"/>
    <lineage>
        <taxon>Viruses</taxon>
        <taxon>Varidnaviria</taxon>
        <taxon>Bamfordvirae</taxon>
        <taxon>Nucleocytoviricota</taxon>
        <taxon>Megaviricetes</taxon>
        <taxon>Imitervirales</taxon>
        <taxon>Mimiviridae</taxon>
        <taxon>Klosneuvirinae</taxon>
        <taxon>Yasminevirus</taxon>
        <taxon>Yasminevirus saudimassiliense</taxon>
    </lineage>
</organism>
<sequence>MLQLAFHSVIEFISRNLVDTLVLHVVALTWTLSYLLSKVSKTLGRKCLHMGMGVCTLYAESVLDASSLRTLLPVAGVLMSFVTLFQIFNFVRPKDINILTYIATVVTTMFLGIELKYISAMFFADPLACIVGKLMTKIGFNIKLINSKSLAGSLTAWIIAYACLEPMYGSIAILYGAIVSLTELVVLNNDNFYIWSVLMSFYYLQCAGY</sequence>
<keyword evidence="1" id="KW-1133">Transmembrane helix</keyword>
<feature type="transmembrane region" description="Helical" evidence="1">
    <location>
        <begin position="98"/>
        <end position="115"/>
    </location>
</feature>
<protein>
    <submittedName>
        <fullName evidence="2">Uncharacterized protein</fullName>
    </submittedName>
</protein>
<feature type="transmembrane region" description="Helical" evidence="1">
    <location>
        <begin position="12"/>
        <end position="35"/>
    </location>
</feature>
<keyword evidence="1" id="KW-0812">Transmembrane</keyword>
<comment type="caution">
    <text evidence="2">The sequence shown here is derived from an EMBL/GenBank/DDBJ whole genome shotgun (WGS) entry which is preliminary data.</text>
</comment>
<name>A0A5K0U9N6_9VIRU</name>
<dbReference type="EMBL" id="UPSH01000001">
    <property type="protein sequence ID" value="VBB18123.1"/>
    <property type="molecule type" value="Genomic_DNA"/>
</dbReference>
<evidence type="ECO:0000313" key="2">
    <source>
        <dbReference type="EMBL" id="VBB18123.1"/>
    </source>
</evidence>
<dbReference type="Proteomes" id="UP000594342">
    <property type="component" value="Unassembled WGS sequence"/>
</dbReference>
<keyword evidence="1" id="KW-0472">Membrane</keyword>
<accession>A0A5K0U9N6</accession>
<feature type="transmembrane region" description="Helical" evidence="1">
    <location>
        <begin position="154"/>
        <end position="180"/>
    </location>
</feature>
<feature type="transmembrane region" description="Helical" evidence="1">
    <location>
        <begin position="71"/>
        <end position="91"/>
    </location>
</feature>